<feature type="repeat" description="CHCR" evidence="7">
    <location>
        <begin position="1159"/>
        <end position="1300"/>
    </location>
</feature>
<dbReference type="OrthoDB" id="2113814at2759"/>
<dbReference type="InterPro" id="IPR011990">
    <property type="entry name" value="TPR-like_helical_dom_sf"/>
</dbReference>
<evidence type="ECO:0000256" key="2">
    <source>
        <dbReference type="ARBA" id="ARBA00022737"/>
    </source>
</evidence>
<evidence type="ECO:0000256" key="7">
    <source>
        <dbReference type="PROSITE-ProRule" id="PRU01006"/>
    </source>
</evidence>
<dbReference type="GO" id="GO:0030479">
    <property type="term" value="C:actin cortical patch"/>
    <property type="evidence" value="ECO:0007669"/>
    <property type="project" value="TreeGrafter"/>
</dbReference>
<dbReference type="FunFam" id="2.130.10.110:FF:000003">
    <property type="entry name" value="Clathrin heavy chain"/>
    <property type="match status" value="1"/>
</dbReference>
<evidence type="ECO:0000256" key="8">
    <source>
        <dbReference type="SAM" id="MobiDB-lite"/>
    </source>
</evidence>
<dbReference type="Proteomes" id="UP000078561">
    <property type="component" value="Unassembled WGS sequence"/>
</dbReference>
<proteinExistence type="inferred from homology"/>
<protein>
    <recommendedName>
        <fullName evidence="6">Clathrin heavy chain</fullName>
    </recommendedName>
</protein>
<feature type="repeat" description="CHCR" evidence="7">
    <location>
        <begin position="568"/>
        <end position="714"/>
    </location>
</feature>
<dbReference type="GO" id="GO:0005829">
    <property type="term" value="C:cytosol"/>
    <property type="evidence" value="ECO:0007669"/>
    <property type="project" value="GOC"/>
</dbReference>
<comment type="similarity">
    <text evidence="1 6">Belongs to the clathrin heavy chain family.</text>
</comment>
<evidence type="ECO:0000313" key="11">
    <source>
        <dbReference type="Proteomes" id="UP000078561"/>
    </source>
</evidence>
<dbReference type="FunFam" id="1.25.40.10:FF:000002">
    <property type="entry name" value="Clathrin heavy chain"/>
    <property type="match status" value="1"/>
</dbReference>
<dbReference type="Gene3D" id="2.130.10.110">
    <property type="entry name" value="Clathrin heavy-chain terminal domain"/>
    <property type="match status" value="1"/>
</dbReference>
<accession>A0A168NBT5</accession>
<dbReference type="GO" id="GO:0006895">
    <property type="term" value="P:Golgi to endosome transport"/>
    <property type="evidence" value="ECO:0007669"/>
    <property type="project" value="TreeGrafter"/>
</dbReference>
<dbReference type="GO" id="GO:0032051">
    <property type="term" value="F:clathrin light chain binding"/>
    <property type="evidence" value="ECO:0007669"/>
    <property type="project" value="InterPro"/>
</dbReference>
<dbReference type="FunFam" id="1.25.40.10:FF:000001">
    <property type="entry name" value="Clathrin heavy chain"/>
    <property type="match status" value="1"/>
</dbReference>
<dbReference type="GO" id="GO:0005198">
    <property type="term" value="F:structural molecule activity"/>
    <property type="evidence" value="ECO:0007669"/>
    <property type="project" value="InterPro"/>
</dbReference>
<keyword evidence="5 6" id="KW-0968">Cytoplasmic vesicle</keyword>
<keyword evidence="11" id="KW-1185">Reference proteome</keyword>
<dbReference type="FunFam" id="1.25.40.10:FF:000005">
    <property type="entry name" value="Clathrin heavy chain"/>
    <property type="match status" value="1"/>
</dbReference>
<dbReference type="PANTHER" id="PTHR10292:SF1">
    <property type="entry name" value="CLATHRIN HEAVY CHAIN"/>
    <property type="match status" value="1"/>
</dbReference>
<feature type="repeat" description="CHCR" evidence="7">
    <location>
        <begin position="1305"/>
        <end position="1451"/>
    </location>
</feature>
<dbReference type="SMART" id="SM00299">
    <property type="entry name" value="CLH"/>
    <property type="match status" value="7"/>
</dbReference>
<dbReference type="SUPFAM" id="SSF48371">
    <property type="entry name" value="ARM repeat"/>
    <property type="match status" value="6"/>
</dbReference>
<dbReference type="SUPFAM" id="SSF50989">
    <property type="entry name" value="Clathrin heavy-chain terminal domain"/>
    <property type="match status" value="1"/>
</dbReference>
<dbReference type="InterPro" id="IPR055358">
    <property type="entry name" value="CHCR"/>
</dbReference>
<dbReference type="InterPro" id="IPR016341">
    <property type="entry name" value="Clathrin_heavy_chain"/>
</dbReference>
<organism evidence="10">
    <name type="scientific">Absidia glauca</name>
    <name type="common">Pin mould</name>
    <dbReference type="NCBI Taxonomy" id="4829"/>
    <lineage>
        <taxon>Eukaryota</taxon>
        <taxon>Fungi</taxon>
        <taxon>Fungi incertae sedis</taxon>
        <taxon>Mucoromycota</taxon>
        <taxon>Mucoromycotina</taxon>
        <taxon>Mucoromycetes</taxon>
        <taxon>Mucorales</taxon>
        <taxon>Cunninghamellaceae</taxon>
        <taxon>Absidia</taxon>
    </lineage>
</organism>
<feature type="domain" description="Clathrin heavy chain linker core motif" evidence="9">
    <location>
        <begin position="361"/>
        <end position="384"/>
    </location>
</feature>
<feature type="repeat" description="CHCR" evidence="7">
    <location>
        <begin position="717"/>
        <end position="859"/>
    </location>
</feature>
<name>A0A168NBT5_ABSGL</name>
<dbReference type="Pfam" id="PF01394">
    <property type="entry name" value="Clathrin_propel"/>
    <property type="match status" value="4"/>
</dbReference>
<sequence length="1683" mass="192092">MAVKCVVSIIILDPSTNPFHASRFRDPSNTMEQPLPIQFHEHAQLQSLGVNAASIAFNTLTMESDRFICVRENINGANQVVIIDLHNNNELLRRPISADSVIMHPTTKVMALKAARTLQVFNLELKSKLKSHTMNEDVVFWKWINLKTLGLVTNTAVYHWSIEGDSGPQKVFDRHANLNDTQIINYRVSQDDKWMVLIGISGHNGRVVGAMQLYSKERGVSQPIEGHSASFAELKLDGAQSPTKLFAFAVRSATGAAKLQIIEVDHQEGNPVFQKKAVEVFFPPDAANDFPVSMQVSKKYGIIYLVTKMGYIHLYDLESGACIYMNRISADTIFVTADRDETGGIIGVNKKGQVLSVSVDENVIIPYILNTLNNTQLALALASRGGLPGADDLYVGRFNELFNTGNYNEAAKIAANSPRGILRTTQTIDRFRQITGTPNQLSPILQYFGILLEKGSLNKYESLELAKPILLQNRKPLLEKWLKEDKLECSEELGDFVKQHDSVLALSVFLRANVPNKVVLCFAENKQYDKILAYAKTVGFTPDYSSLLYNIARTDADKAADFATALVNDENGPLIEPEKVVDVFQSQNMIQQATSFLLDYLKNNREQDAGLQTRVLEMNLIHAPQVADAILGTGMLTHYDRVLVGTLCEKAGLYQRALEHFTDIHDIKRIIPQTHLLAAEWLVDYFGTLSVDQTLECLKEMLNGNLRQNLQVVVQVAIKYSEQLQPHNLIEMFESYKSNEGLYYYLGSIVNVSQDPLVHFKYIQAACRTGNIREAERICRESSYYDAEKVKNFLKEAKLTDQLPLIIVCDRFNFVHDLVLYLYHNNLQSFIEVYVQKVNPARTPEVIGGLLDVGCDEDVIKNLLLSVKGDLSVGKLCEEVEERNRLKLLLPWLNLRVTEGSQDPDVYNSLAKIYIDTNNNPEPFLKENEYYNPRIVGKYCEKRDPYLAFICYQKGQCDYELVQVTNENSMFKHQARYLVRRRDQELWAFVLQENNEHRRDVIDQIVASALPECTDPDDVSAAVKAFMGAELPNELIELLEKIVLENSAFNDNKTLQNLLIFTAVKADSTRVMDYISRLDNYDASDVAEVCIGEDLFEEAFTIYKNNNVNANAIDVLIEKISDLDRAYEFANRCNQPDVWSKLARAQLSNMHVKEAIDSYIRADDASNYIEVSRNASIDGKYDDLVRYMQMARKQSREPFIETELLYAYAKTDRLAELEDFISSPNIAQIQEVGDRCYHEHLLEAAKILYSSISNHACLASTLVLLKNYQAAVDCARKANSTKVWKEVNAECIRQNEFRLAQICGLHIIVHAEELDTLVKTYEANGHFNELIQLLEAGLGLERAHMGMFTELAILYAKYAPEKMMEHLRLFVSRVNIPKVIRACTDAHLWRELVFLYVHYDEYDNAVTAMMDHASDAWEHSAFKDIIVKVSNMEIYYKSLRFYLNEHPLLLNDLLAVLVSRINHTRVVQIFEKSDNIPLIKPYLLSVQEVNNKAINSALNELFIEEEDYDALRESVDRYDHFDPIDIAQRLEKHELLEFRRIAAHLYKRNRRWRQSIALSKQDRLFKDAMETAAESQDREVAEELLQYFIEVGKRECFSAMLYTCYDLMRPDVVMELAWRHQLTDFAMPYMLNTMKEQFNKVELLNKEVKELKEKQSSQEQQEENAPVMPAITGGAFGNLRIGM</sequence>
<dbReference type="InterPro" id="IPR015348">
    <property type="entry name" value="Clathrin_H-chain_linker_core"/>
</dbReference>
<dbReference type="Pfam" id="PF00637">
    <property type="entry name" value="Clathrin"/>
    <property type="match status" value="7"/>
</dbReference>
<evidence type="ECO:0000256" key="6">
    <source>
        <dbReference type="PIRNR" id="PIRNR002290"/>
    </source>
</evidence>
<dbReference type="GO" id="GO:0071439">
    <property type="term" value="C:clathrin complex"/>
    <property type="evidence" value="ECO:0007669"/>
    <property type="project" value="InterPro"/>
</dbReference>
<comment type="function">
    <text evidence="6">Clathrin is the major protein of the polyhedral coat of coated pits and vesicles.</text>
</comment>
<keyword evidence="3 6" id="KW-0472">Membrane</keyword>
<dbReference type="OMA" id="WLKEDKX"/>
<dbReference type="GO" id="GO:0030130">
    <property type="term" value="C:clathrin coat of trans-Golgi network vesicle"/>
    <property type="evidence" value="ECO:0007669"/>
    <property type="project" value="InterPro"/>
</dbReference>
<dbReference type="GO" id="GO:0006886">
    <property type="term" value="P:intracellular protein transport"/>
    <property type="evidence" value="ECO:0007669"/>
    <property type="project" value="UniProtKB-UniRule"/>
</dbReference>
<feature type="repeat" description="CHCR" evidence="7">
    <location>
        <begin position="1010"/>
        <end position="1155"/>
    </location>
</feature>
<dbReference type="Pfam" id="PF13838">
    <property type="entry name" value="Clathrin_H_link"/>
    <property type="match status" value="1"/>
</dbReference>
<evidence type="ECO:0000259" key="9">
    <source>
        <dbReference type="Pfam" id="PF09268"/>
    </source>
</evidence>
<dbReference type="InterPro" id="IPR016024">
    <property type="entry name" value="ARM-type_fold"/>
</dbReference>
<dbReference type="FunFam" id="1.25.40.730:FF:000002">
    <property type="entry name" value="Clathrin heavy chain"/>
    <property type="match status" value="1"/>
</dbReference>
<evidence type="ECO:0000313" key="10">
    <source>
        <dbReference type="EMBL" id="SAM00229.1"/>
    </source>
</evidence>
<dbReference type="FunCoup" id="A0A168NBT5">
    <property type="interactions" value="559"/>
</dbReference>
<dbReference type="FunFam" id="1.25.40.10:FF:000082">
    <property type="entry name" value="Clathrin heavy chain"/>
    <property type="match status" value="1"/>
</dbReference>
<feature type="repeat" description="CHCR" evidence="7">
    <location>
        <begin position="864"/>
        <end position="1003"/>
    </location>
</feature>
<dbReference type="PANTHER" id="PTHR10292">
    <property type="entry name" value="CLATHRIN HEAVY CHAIN RELATED"/>
    <property type="match status" value="1"/>
</dbReference>
<evidence type="ECO:0000256" key="3">
    <source>
        <dbReference type="ARBA" id="ARBA00023136"/>
    </source>
</evidence>
<dbReference type="Gene3D" id="1.25.40.10">
    <property type="entry name" value="Tetratricopeptide repeat domain"/>
    <property type="match status" value="3"/>
</dbReference>
<dbReference type="InterPro" id="IPR016025">
    <property type="entry name" value="Clathrin_H-chain_N"/>
</dbReference>
<evidence type="ECO:0000256" key="4">
    <source>
        <dbReference type="ARBA" id="ARBA00023176"/>
    </source>
</evidence>
<dbReference type="Gene3D" id="1.25.40.730">
    <property type="match status" value="1"/>
</dbReference>
<dbReference type="Pfam" id="PF09268">
    <property type="entry name" value="Clathrin-link"/>
    <property type="match status" value="1"/>
</dbReference>
<dbReference type="PROSITE" id="PS50236">
    <property type="entry name" value="CHCR"/>
    <property type="match status" value="7"/>
</dbReference>
<feature type="repeat" description="CHCR" evidence="7">
    <location>
        <begin position="1454"/>
        <end position="1597"/>
    </location>
</feature>
<feature type="region of interest" description="Disordered" evidence="8">
    <location>
        <begin position="1651"/>
        <end position="1671"/>
    </location>
</feature>
<dbReference type="GO" id="GO:0030132">
    <property type="term" value="C:clathrin coat of coated pit"/>
    <property type="evidence" value="ECO:0007669"/>
    <property type="project" value="InterPro"/>
</dbReference>
<dbReference type="InterPro" id="IPR000547">
    <property type="entry name" value="Clathrin_H-chain/VPS_repeat"/>
</dbReference>
<dbReference type="InParanoid" id="A0A168NBT5"/>
<dbReference type="EMBL" id="LT553165">
    <property type="protein sequence ID" value="SAM00229.1"/>
    <property type="molecule type" value="Genomic_DNA"/>
</dbReference>
<dbReference type="GO" id="GO:0006898">
    <property type="term" value="P:receptor-mediated endocytosis"/>
    <property type="evidence" value="ECO:0007669"/>
    <property type="project" value="TreeGrafter"/>
</dbReference>
<reference evidence="10" key="1">
    <citation type="submission" date="2016-04" db="EMBL/GenBank/DDBJ databases">
        <authorList>
            <person name="Evans L.H."/>
            <person name="Alamgir A."/>
            <person name="Owens N."/>
            <person name="Weber N.D."/>
            <person name="Virtaneva K."/>
            <person name="Barbian K."/>
            <person name="Babar A."/>
            <person name="Rosenke K."/>
        </authorList>
    </citation>
    <scope>NUCLEOTIDE SEQUENCE [LARGE SCALE GENOMIC DNA]</scope>
    <source>
        <strain evidence="10">CBS 101.48</strain>
    </source>
</reference>
<evidence type="ECO:0000256" key="5">
    <source>
        <dbReference type="ARBA" id="ARBA00023329"/>
    </source>
</evidence>
<dbReference type="STRING" id="4829.A0A168NBT5"/>
<keyword evidence="2" id="KW-0677">Repeat</keyword>
<gene>
    <name evidence="10" type="primary">ABSGL_05906.1 scaffold 7570</name>
</gene>
<dbReference type="PIRSF" id="PIRSF002290">
    <property type="entry name" value="Clathrin_H_chain"/>
    <property type="match status" value="1"/>
</dbReference>
<evidence type="ECO:0000256" key="1">
    <source>
        <dbReference type="ARBA" id="ARBA00009535"/>
    </source>
</evidence>
<keyword evidence="4 6" id="KW-0168">Coated pit</keyword>
<comment type="subcellular location">
    <subcellularLocation>
        <location evidence="6">Cytoplasmic vesicle membrane</location>
        <topology evidence="6">Peripheral membrane protein</topology>
        <orientation evidence="6">Cytoplasmic side</orientation>
    </subcellularLocation>
    <subcellularLocation>
        <location evidence="6">Membrane</location>
        <location evidence="6">Coated pit</location>
        <topology evidence="6">Peripheral membrane protein</topology>
        <orientation evidence="6">Cytoplasmic side</orientation>
    </subcellularLocation>
</comment>
<dbReference type="InterPro" id="IPR022365">
    <property type="entry name" value="Clathrin_H-chain_propeller_rpt"/>
</dbReference>